<keyword evidence="3" id="KW-1185">Reference proteome</keyword>
<sequence length="117" mass="12421">MKNGFKELGLVLLGTLLMAGCGGPASEPTQDMPAPAEGDNASAGPRESVADDSQLPGFEKTLPGTVSAQTACCYAKCSDQKWHGPLKHVTPGNCITYSKYWCANHNLKYVGAKWDDC</sequence>
<protein>
    <recommendedName>
        <fullName evidence="4">Lipoprotein</fullName>
    </recommendedName>
</protein>
<name>A0A250IFH8_9BACT</name>
<dbReference type="RefSeq" id="WP_157775068.1">
    <property type="nucleotide sequence ID" value="NZ_CP022163.1"/>
</dbReference>
<dbReference type="KEGG" id="mbd:MEBOL_003356"/>
<organism evidence="2 3">
    <name type="scientific">Melittangium boletus DSM 14713</name>
    <dbReference type="NCBI Taxonomy" id="1294270"/>
    <lineage>
        <taxon>Bacteria</taxon>
        <taxon>Pseudomonadati</taxon>
        <taxon>Myxococcota</taxon>
        <taxon>Myxococcia</taxon>
        <taxon>Myxococcales</taxon>
        <taxon>Cystobacterineae</taxon>
        <taxon>Archangiaceae</taxon>
        <taxon>Melittangium</taxon>
    </lineage>
</organism>
<dbReference type="EMBL" id="CP022163">
    <property type="protein sequence ID" value="ATB29901.1"/>
    <property type="molecule type" value="Genomic_DNA"/>
</dbReference>
<evidence type="ECO:0008006" key="4">
    <source>
        <dbReference type="Google" id="ProtNLM"/>
    </source>
</evidence>
<dbReference type="AlphaFoldDB" id="A0A250IFH8"/>
<evidence type="ECO:0000256" key="1">
    <source>
        <dbReference type="SAM" id="MobiDB-lite"/>
    </source>
</evidence>
<proteinExistence type="predicted"/>
<dbReference type="OrthoDB" id="5524552at2"/>
<reference evidence="2 3" key="1">
    <citation type="submission" date="2017-06" db="EMBL/GenBank/DDBJ databases">
        <authorList>
            <person name="Kim H.J."/>
            <person name="Triplett B.A."/>
        </authorList>
    </citation>
    <scope>NUCLEOTIDE SEQUENCE [LARGE SCALE GENOMIC DNA]</scope>
    <source>
        <strain evidence="2 3">DSM 14713</strain>
    </source>
</reference>
<accession>A0A250IFH8</accession>
<dbReference type="Proteomes" id="UP000217289">
    <property type="component" value="Chromosome"/>
</dbReference>
<evidence type="ECO:0000313" key="2">
    <source>
        <dbReference type="EMBL" id="ATB29901.1"/>
    </source>
</evidence>
<evidence type="ECO:0000313" key="3">
    <source>
        <dbReference type="Proteomes" id="UP000217289"/>
    </source>
</evidence>
<dbReference type="PROSITE" id="PS51257">
    <property type="entry name" value="PROKAR_LIPOPROTEIN"/>
    <property type="match status" value="1"/>
</dbReference>
<feature type="region of interest" description="Disordered" evidence="1">
    <location>
        <begin position="24"/>
        <end position="60"/>
    </location>
</feature>
<gene>
    <name evidence="2" type="ORF">MEBOL_003356</name>
</gene>